<comment type="caution">
    <text evidence="1">The sequence shown here is derived from an EMBL/GenBank/DDBJ whole genome shotgun (WGS) entry which is preliminary data.</text>
</comment>
<name>A0A2V3DP25_9MICC</name>
<proteinExistence type="predicted"/>
<accession>A0A2V3DP25</accession>
<dbReference type="Proteomes" id="UP000246303">
    <property type="component" value="Unassembled WGS sequence"/>
</dbReference>
<keyword evidence="2" id="KW-1185">Reference proteome</keyword>
<dbReference type="AlphaFoldDB" id="A0A2V3DP25"/>
<organism evidence="1 2">
    <name type="scientific">Arthrobacter psychrochitiniphilus</name>
    <dbReference type="NCBI Taxonomy" id="291045"/>
    <lineage>
        <taxon>Bacteria</taxon>
        <taxon>Bacillati</taxon>
        <taxon>Actinomycetota</taxon>
        <taxon>Actinomycetes</taxon>
        <taxon>Micrococcales</taxon>
        <taxon>Micrococcaceae</taxon>
        <taxon>Arthrobacter</taxon>
    </lineage>
</organism>
<reference evidence="1 2" key="1">
    <citation type="submission" date="2018-05" db="EMBL/GenBank/DDBJ databases">
        <title>Genetic diversity of glacier-inhabiting Cryobacterium bacteria in China and description of Cryobacterium mengkeensis sp. nov. and Arthrobacter glacialis sp. nov.</title>
        <authorList>
            <person name="Liu Q."/>
            <person name="Xin Y.-H."/>
        </authorList>
    </citation>
    <scope>NUCLEOTIDE SEQUENCE [LARGE SCALE GENOMIC DNA]</scope>
    <source>
        <strain evidence="1 2">GP3</strain>
    </source>
</reference>
<dbReference type="EMBL" id="QHLZ01000009">
    <property type="protein sequence ID" value="PXA64695.1"/>
    <property type="molecule type" value="Genomic_DNA"/>
</dbReference>
<gene>
    <name evidence="1" type="ORF">CVS29_14180</name>
</gene>
<evidence type="ECO:0000313" key="2">
    <source>
        <dbReference type="Proteomes" id="UP000246303"/>
    </source>
</evidence>
<evidence type="ECO:0000313" key="1">
    <source>
        <dbReference type="EMBL" id="PXA64695.1"/>
    </source>
</evidence>
<protein>
    <submittedName>
        <fullName evidence="1">Uncharacterized protein</fullName>
    </submittedName>
</protein>
<sequence length="67" mass="7528">MAFHAELTLAIDFLVNFAQAHALSERPSNTNPKGLIPEYMPRHRADESPALYGLYLPISTTIGPWQF</sequence>